<feature type="region of interest" description="Disordered" evidence="2">
    <location>
        <begin position="126"/>
        <end position="151"/>
    </location>
</feature>
<dbReference type="Proteomes" id="UP000564885">
    <property type="component" value="Unassembled WGS sequence"/>
</dbReference>
<organism evidence="3 4">
    <name type="scientific">Enterovirga aerilata</name>
    <dbReference type="NCBI Taxonomy" id="2730920"/>
    <lineage>
        <taxon>Bacteria</taxon>
        <taxon>Pseudomonadati</taxon>
        <taxon>Pseudomonadota</taxon>
        <taxon>Alphaproteobacteria</taxon>
        <taxon>Hyphomicrobiales</taxon>
        <taxon>Methylobacteriaceae</taxon>
        <taxon>Enterovirga</taxon>
    </lineage>
</organism>
<dbReference type="RefSeq" id="WP_171218516.1">
    <property type="nucleotide sequence ID" value="NZ_JABEPP010000003.1"/>
</dbReference>
<dbReference type="GO" id="GO:0008270">
    <property type="term" value="F:zinc ion binding"/>
    <property type="evidence" value="ECO:0007669"/>
    <property type="project" value="InterPro"/>
</dbReference>
<dbReference type="InterPro" id="IPR008807">
    <property type="entry name" value="ROS_MUCR"/>
</dbReference>
<accession>A0A849IGG7</accession>
<reference evidence="3 4" key="1">
    <citation type="submission" date="2020-04" db="EMBL/GenBank/DDBJ databases">
        <title>Enterovirga sp. isolate from soil.</title>
        <authorList>
            <person name="Chea S."/>
            <person name="Kim D.-U."/>
        </authorList>
    </citation>
    <scope>NUCLEOTIDE SEQUENCE [LARGE SCALE GENOMIC DNA]</scope>
    <source>
        <strain evidence="3 4">DB1703</strain>
    </source>
</reference>
<keyword evidence="4" id="KW-1185">Reference proteome</keyword>
<comment type="similarity">
    <text evidence="1">Belongs to the ros/MucR family.</text>
</comment>
<proteinExistence type="inferred from homology"/>
<evidence type="ECO:0000256" key="1">
    <source>
        <dbReference type="ARBA" id="ARBA00007031"/>
    </source>
</evidence>
<gene>
    <name evidence="3" type="ORF">HJG44_11545</name>
</gene>
<dbReference type="GO" id="GO:0003677">
    <property type="term" value="F:DNA binding"/>
    <property type="evidence" value="ECO:0007669"/>
    <property type="project" value="InterPro"/>
</dbReference>
<dbReference type="EMBL" id="JABEPP010000003">
    <property type="protein sequence ID" value="NNM73013.1"/>
    <property type="molecule type" value="Genomic_DNA"/>
</dbReference>
<name>A0A849IGG7_9HYPH</name>
<comment type="caution">
    <text evidence="3">The sequence shown here is derived from an EMBL/GenBank/DDBJ whole genome shotgun (WGS) entry which is preliminary data.</text>
</comment>
<dbReference type="AlphaFoldDB" id="A0A849IGG7"/>
<evidence type="ECO:0000313" key="3">
    <source>
        <dbReference type="EMBL" id="NNM73013.1"/>
    </source>
</evidence>
<evidence type="ECO:0000256" key="2">
    <source>
        <dbReference type="SAM" id="MobiDB-lite"/>
    </source>
</evidence>
<dbReference type="Pfam" id="PF05443">
    <property type="entry name" value="ROS_MUCR"/>
    <property type="match status" value="1"/>
</dbReference>
<protein>
    <submittedName>
        <fullName evidence="3">MucR family transcriptional regulator</fullName>
    </submittedName>
</protein>
<evidence type="ECO:0000313" key="4">
    <source>
        <dbReference type="Proteomes" id="UP000564885"/>
    </source>
</evidence>
<dbReference type="InterPro" id="IPR041920">
    <property type="entry name" value="ROS/MUCR_sf"/>
</dbReference>
<dbReference type="Gene3D" id="1.10.10.1550">
    <property type="entry name" value="ROS/MUCR transcriptional regulator protein"/>
    <property type="match status" value="1"/>
</dbReference>
<sequence>MATEAPSSTSELVRLTAELVSAYVGNNAVTQSDLPQLIASVHGSLSGLGSQSQPLQTERPVPPVPIKKSITPDYIISLEDGRRYKSLKRHLAGRGLTPEQYRRKWGLSGDYPMVAPNYAKQRSELAKAAGLGRKRESVPAQAANGRRRAGR</sequence>
<dbReference type="GO" id="GO:0006355">
    <property type="term" value="P:regulation of DNA-templated transcription"/>
    <property type="evidence" value="ECO:0007669"/>
    <property type="project" value="InterPro"/>
</dbReference>